<sequence>MGNFDLDHAKFGTEALVTVPCLSLISHNWVFVTNNAILDIPGFVLRILRRDHERSEETHGKLDPMTYTKNEVCMYYCYNYHGLAEITGAPKSTISRILRQESQQREELVLQEVQAGTFKRTLEGKDPDVEEAKH</sequence>
<comment type="caution">
    <text evidence="1">The sequence shown here is derived from an EMBL/GenBank/DDBJ whole genome shotgun (WGS) entry which is preliminary data.</text>
</comment>
<dbReference type="EMBL" id="JWZT01000787">
    <property type="protein sequence ID" value="KII73548.1"/>
    <property type="molecule type" value="Genomic_DNA"/>
</dbReference>
<name>A0A0C2JVT9_THEKT</name>
<evidence type="ECO:0000313" key="1">
    <source>
        <dbReference type="EMBL" id="KII73548.1"/>
    </source>
</evidence>
<accession>A0A0C2JVT9</accession>
<evidence type="ECO:0000313" key="2">
    <source>
        <dbReference type="Proteomes" id="UP000031668"/>
    </source>
</evidence>
<dbReference type="AlphaFoldDB" id="A0A0C2JVT9"/>
<keyword evidence="2" id="KW-1185">Reference proteome</keyword>
<organism evidence="1 2">
    <name type="scientific">Thelohanellus kitauei</name>
    <name type="common">Myxosporean</name>
    <dbReference type="NCBI Taxonomy" id="669202"/>
    <lineage>
        <taxon>Eukaryota</taxon>
        <taxon>Metazoa</taxon>
        <taxon>Cnidaria</taxon>
        <taxon>Myxozoa</taxon>
        <taxon>Myxosporea</taxon>
        <taxon>Bivalvulida</taxon>
        <taxon>Platysporina</taxon>
        <taxon>Myxobolidae</taxon>
        <taxon>Thelohanellus</taxon>
    </lineage>
</organism>
<reference evidence="1 2" key="1">
    <citation type="journal article" date="2014" name="Genome Biol. Evol.">
        <title>The genome of the myxosporean Thelohanellus kitauei shows adaptations to nutrient acquisition within its fish host.</title>
        <authorList>
            <person name="Yang Y."/>
            <person name="Xiong J."/>
            <person name="Zhou Z."/>
            <person name="Huo F."/>
            <person name="Miao W."/>
            <person name="Ran C."/>
            <person name="Liu Y."/>
            <person name="Zhang J."/>
            <person name="Feng J."/>
            <person name="Wang M."/>
            <person name="Wang M."/>
            <person name="Wang L."/>
            <person name="Yao B."/>
        </authorList>
    </citation>
    <scope>NUCLEOTIDE SEQUENCE [LARGE SCALE GENOMIC DNA]</scope>
    <source>
        <strain evidence="1">Wuqing</strain>
    </source>
</reference>
<protein>
    <submittedName>
        <fullName evidence="1">Uncharacterized protein</fullName>
    </submittedName>
</protein>
<proteinExistence type="predicted"/>
<gene>
    <name evidence="1" type="ORF">RF11_03510</name>
</gene>
<dbReference type="Proteomes" id="UP000031668">
    <property type="component" value="Unassembled WGS sequence"/>
</dbReference>